<feature type="compositionally biased region" description="Polar residues" evidence="1">
    <location>
        <begin position="176"/>
        <end position="185"/>
    </location>
</feature>
<dbReference type="AlphaFoldDB" id="A0AAD4D752"/>
<accession>A0AAD4D752</accession>
<comment type="caution">
    <text evidence="2">The sequence shown here is derived from an EMBL/GenBank/DDBJ whole genome shotgun (WGS) entry which is preliminary data.</text>
</comment>
<dbReference type="Proteomes" id="UP001194580">
    <property type="component" value="Unassembled WGS sequence"/>
</dbReference>
<dbReference type="EMBL" id="JAAAIL010001252">
    <property type="protein sequence ID" value="KAG0271010.1"/>
    <property type="molecule type" value="Genomic_DNA"/>
</dbReference>
<feature type="compositionally biased region" description="Polar residues" evidence="1">
    <location>
        <begin position="77"/>
        <end position="97"/>
    </location>
</feature>
<organism evidence="2 3">
    <name type="scientific">Linnemannia exigua</name>
    <dbReference type="NCBI Taxonomy" id="604196"/>
    <lineage>
        <taxon>Eukaryota</taxon>
        <taxon>Fungi</taxon>
        <taxon>Fungi incertae sedis</taxon>
        <taxon>Mucoromycota</taxon>
        <taxon>Mortierellomycotina</taxon>
        <taxon>Mortierellomycetes</taxon>
        <taxon>Mortierellales</taxon>
        <taxon>Mortierellaceae</taxon>
        <taxon>Linnemannia</taxon>
    </lineage>
</organism>
<feature type="compositionally biased region" description="Low complexity" evidence="1">
    <location>
        <begin position="161"/>
        <end position="175"/>
    </location>
</feature>
<feature type="compositionally biased region" description="Polar residues" evidence="1">
    <location>
        <begin position="1"/>
        <end position="11"/>
    </location>
</feature>
<evidence type="ECO:0000313" key="2">
    <source>
        <dbReference type="EMBL" id="KAG0271010.1"/>
    </source>
</evidence>
<name>A0AAD4D752_9FUNG</name>
<feature type="region of interest" description="Disordered" evidence="1">
    <location>
        <begin position="1"/>
        <end position="115"/>
    </location>
</feature>
<feature type="compositionally biased region" description="Low complexity" evidence="1">
    <location>
        <begin position="219"/>
        <end position="228"/>
    </location>
</feature>
<feature type="compositionally biased region" description="Pro residues" evidence="1">
    <location>
        <begin position="25"/>
        <end position="35"/>
    </location>
</feature>
<feature type="compositionally biased region" description="Basic and acidic residues" evidence="1">
    <location>
        <begin position="13"/>
        <end position="23"/>
    </location>
</feature>
<feature type="region of interest" description="Disordered" evidence="1">
    <location>
        <begin position="153"/>
        <end position="240"/>
    </location>
</feature>
<reference evidence="2" key="1">
    <citation type="journal article" date="2020" name="Fungal Divers.">
        <title>Resolving the Mortierellaceae phylogeny through synthesis of multi-gene phylogenetics and phylogenomics.</title>
        <authorList>
            <person name="Vandepol N."/>
            <person name="Liber J."/>
            <person name="Desiro A."/>
            <person name="Na H."/>
            <person name="Kennedy M."/>
            <person name="Barry K."/>
            <person name="Grigoriev I.V."/>
            <person name="Miller A.N."/>
            <person name="O'Donnell K."/>
            <person name="Stajich J.E."/>
            <person name="Bonito G."/>
        </authorList>
    </citation>
    <scope>NUCLEOTIDE SEQUENCE</scope>
    <source>
        <strain evidence="2">NRRL 28262</strain>
    </source>
</reference>
<proteinExistence type="predicted"/>
<protein>
    <submittedName>
        <fullName evidence="2">Uncharacterized protein</fullName>
    </submittedName>
</protein>
<feature type="compositionally biased region" description="Low complexity" evidence="1">
    <location>
        <begin position="186"/>
        <end position="195"/>
    </location>
</feature>
<feature type="compositionally biased region" description="Low complexity" evidence="1">
    <location>
        <begin position="98"/>
        <end position="115"/>
    </location>
</feature>
<evidence type="ECO:0000256" key="1">
    <source>
        <dbReference type="SAM" id="MobiDB-lite"/>
    </source>
</evidence>
<keyword evidence="3" id="KW-1185">Reference proteome</keyword>
<gene>
    <name evidence="2" type="ORF">BGZ95_001261</name>
</gene>
<evidence type="ECO:0000313" key="3">
    <source>
        <dbReference type="Proteomes" id="UP001194580"/>
    </source>
</evidence>
<sequence length="306" mass="32478">MPTWPRSNGSSEKPAKVKKEKTPKPPKAPKPPPPEIVIMMPGRRKKEFGMGTFGTEPMDTIASPPLPSTEPEAELEQLTNSLSELTPTSAAHNSNNTSISKSNGNDSNGDINDNNVHLLRDQLSPSFKTPGTPATPGSMGLMTPHSNRTSYFPTTPASGNTISTTTSAHSTSTAAFGNSQHEGGTSKNINSSSNSYPPIDTPQASTPTAALIAPSASATTTPGPVVPETTKRSRHLRSDIPPAIVTRAHILPSSSSPAHFHNNNIYQTPSTPRMPSAFSNSMHDLPSSYSASDHYGCDTQNPRLYE</sequence>
<feature type="region of interest" description="Disordered" evidence="1">
    <location>
        <begin position="253"/>
        <end position="282"/>
    </location>
</feature>